<reference evidence="2" key="1">
    <citation type="journal article" date="2014" name="Int. J. Syst. Evol. Microbiol.">
        <title>Complete genome sequence of Corynebacterium casei LMG S-19264T (=DSM 44701T), isolated from a smear-ripened cheese.</title>
        <authorList>
            <consortium name="US DOE Joint Genome Institute (JGI-PGF)"/>
            <person name="Walter F."/>
            <person name="Albersmeier A."/>
            <person name="Kalinowski J."/>
            <person name="Ruckert C."/>
        </authorList>
    </citation>
    <scope>NUCLEOTIDE SEQUENCE</scope>
    <source>
        <strain evidence="2">CGMCC 1.16067</strain>
    </source>
</reference>
<sequence length="127" mass="14415">MPMPKRASVDDYFAQLEDVQRPHLEDLRRMSLVAAPGAREELKWNLPVYVVDKNTNLWMLQNFTKHCSLRFSPDFFATQKAAVEAAGFDSGAGFVKLPYDRELPTDLLESLMQARLSDHEASTADQV</sequence>
<name>A0A917F331_9ACTN</name>
<dbReference type="AlphaFoldDB" id="A0A917F331"/>
<dbReference type="RefSeq" id="WP_188779630.1">
    <property type="nucleotide sequence ID" value="NZ_BMKQ01000001.1"/>
</dbReference>
<proteinExistence type="predicted"/>
<dbReference type="Pfam" id="PF08818">
    <property type="entry name" value="DUF1801"/>
    <property type="match status" value="1"/>
</dbReference>
<accession>A0A917F331</accession>
<protein>
    <recommendedName>
        <fullName evidence="1">YdhG-like domain-containing protein</fullName>
    </recommendedName>
</protein>
<dbReference type="Proteomes" id="UP000649179">
    <property type="component" value="Unassembled WGS sequence"/>
</dbReference>
<evidence type="ECO:0000313" key="2">
    <source>
        <dbReference type="EMBL" id="GGF46007.1"/>
    </source>
</evidence>
<gene>
    <name evidence="2" type="ORF">GCM10011519_19840</name>
</gene>
<reference evidence="2" key="2">
    <citation type="submission" date="2020-09" db="EMBL/GenBank/DDBJ databases">
        <authorList>
            <person name="Sun Q."/>
            <person name="Zhou Y."/>
        </authorList>
    </citation>
    <scope>NUCLEOTIDE SEQUENCE</scope>
    <source>
        <strain evidence="2">CGMCC 1.16067</strain>
    </source>
</reference>
<keyword evidence="3" id="KW-1185">Reference proteome</keyword>
<dbReference type="EMBL" id="BMKQ01000001">
    <property type="protein sequence ID" value="GGF46007.1"/>
    <property type="molecule type" value="Genomic_DNA"/>
</dbReference>
<organism evidence="2 3">
    <name type="scientific">Marmoricola endophyticus</name>
    <dbReference type="NCBI Taxonomy" id="2040280"/>
    <lineage>
        <taxon>Bacteria</taxon>
        <taxon>Bacillati</taxon>
        <taxon>Actinomycetota</taxon>
        <taxon>Actinomycetes</taxon>
        <taxon>Propionibacteriales</taxon>
        <taxon>Nocardioidaceae</taxon>
        <taxon>Marmoricola</taxon>
    </lineage>
</organism>
<evidence type="ECO:0000259" key="1">
    <source>
        <dbReference type="Pfam" id="PF08818"/>
    </source>
</evidence>
<feature type="domain" description="YdhG-like" evidence="1">
    <location>
        <begin position="20"/>
        <end position="115"/>
    </location>
</feature>
<evidence type="ECO:0000313" key="3">
    <source>
        <dbReference type="Proteomes" id="UP000649179"/>
    </source>
</evidence>
<dbReference type="Gene3D" id="3.90.1150.200">
    <property type="match status" value="1"/>
</dbReference>
<comment type="caution">
    <text evidence="2">The sequence shown here is derived from an EMBL/GenBank/DDBJ whole genome shotgun (WGS) entry which is preliminary data.</text>
</comment>
<dbReference type="InterPro" id="IPR014922">
    <property type="entry name" value="YdhG-like"/>
</dbReference>
<dbReference type="SUPFAM" id="SSF159888">
    <property type="entry name" value="YdhG-like"/>
    <property type="match status" value="1"/>
</dbReference>